<accession>A0A2T6ZZ49</accession>
<comment type="caution">
    <text evidence="2">The sequence shown here is derived from an EMBL/GenBank/DDBJ whole genome shotgun (WGS) entry which is preliminary data.</text>
</comment>
<reference evidence="2 3" key="1">
    <citation type="submission" date="2017-04" db="EMBL/GenBank/DDBJ databases">
        <title>Draft genome sequence of Tuber borchii Vittad., a whitish edible truffle.</title>
        <authorList>
            <consortium name="DOE Joint Genome Institute"/>
            <person name="Murat C."/>
            <person name="Kuo A."/>
            <person name="Barry K.W."/>
            <person name="Clum A."/>
            <person name="Dockter R.B."/>
            <person name="Fauchery L."/>
            <person name="Iotti M."/>
            <person name="Kohler A."/>
            <person name="Labutti K."/>
            <person name="Lindquist E.A."/>
            <person name="Lipzen A."/>
            <person name="Ohm R.A."/>
            <person name="Wang M."/>
            <person name="Grigoriev I.V."/>
            <person name="Zambonelli A."/>
            <person name="Martin F.M."/>
        </authorList>
    </citation>
    <scope>NUCLEOTIDE SEQUENCE [LARGE SCALE GENOMIC DNA]</scope>
    <source>
        <strain evidence="2 3">Tbo3840</strain>
    </source>
</reference>
<feature type="compositionally biased region" description="Polar residues" evidence="1">
    <location>
        <begin position="27"/>
        <end position="36"/>
    </location>
</feature>
<dbReference type="EMBL" id="NESQ01000057">
    <property type="protein sequence ID" value="PUU80767.1"/>
    <property type="molecule type" value="Genomic_DNA"/>
</dbReference>
<evidence type="ECO:0000313" key="2">
    <source>
        <dbReference type="EMBL" id="PUU80767.1"/>
    </source>
</evidence>
<dbReference type="Proteomes" id="UP000244722">
    <property type="component" value="Unassembled WGS sequence"/>
</dbReference>
<dbReference type="OrthoDB" id="5397976at2759"/>
<protein>
    <submittedName>
        <fullName evidence="2">Uncharacterized protein</fullName>
    </submittedName>
</protein>
<dbReference type="AlphaFoldDB" id="A0A2T6ZZ49"/>
<evidence type="ECO:0000313" key="3">
    <source>
        <dbReference type="Proteomes" id="UP000244722"/>
    </source>
</evidence>
<gene>
    <name evidence="2" type="ORF">B9Z19DRAFT_1191600</name>
</gene>
<feature type="compositionally biased region" description="Polar residues" evidence="1">
    <location>
        <begin position="45"/>
        <end position="57"/>
    </location>
</feature>
<feature type="region of interest" description="Disordered" evidence="1">
    <location>
        <begin position="1"/>
        <end position="88"/>
    </location>
</feature>
<organism evidence="2 3">
    <name type="scientific">Tuber borchii</name>
    <name type="common">White truffle</name>
    <dbReference type="NCBI Taxonomy" id="42251"/>
    <lineage>
        <taxon>Eukaryota</taxon>
        <taxon>Fungi</taxon>
        <taxon>Dikarya</taxon>
        <taxon>Ascomycota</taxon>
        <taxon>Pezizomycotina</taxon>
        <taxon>Pezizomycetes</taxon>
        <taxon>Pezizales</taxon>
        <taxon>Tuberaceae</taxon>
        <taxon>Tuber</taxon>
    </lineage>
</organism>
<keyword evidence="3" id="KW-1185">Reference proteome</keyword>
<feature type="compositionally biased region" description="Low complexity" evidence="1">
    <location>
        <begin position="7"/>
        <end position="20"/>
    </location>
</feature>
<evidence type="ECO:0000256" key="1">
    <source>
        <dbReference type="SAM" id="MobiDB-lite"/>
    </source>
</evidence>
<sequence>MHHLHRTPSTSHPTSATTPARSHRRTLSTSVRTPGSTIRPLRASLSYQLPPNFNQSRIHPRVSLSRPPTTTLRSTARRQPPRSSLPHSFSLPFIQAQARAEPQPRQPSRWDAPPIQPPQRLLPLLQILPSEEQELEELACKYVSKRMPMGYWAGRFGSLIDRMCAERPGDWEDERARRAFIVLEGELDETVDSGSGAITADIKSALSHAPIQRVIDLRRDLAWTQVLGVILPHLLLAHAHLMRKGVGLLSPGATYAREVLCRAVRVSVAGAFRTTLNVRKTFSYYGLLQVQLGE</sequence>
<name>A0A2T6ZZ49_TUBBO</name>
<proteinExistence type="predicted"/>